<name>A2ENX1_TRIV3</name>
<reference evidence="3" key="1">
    <citation type="submission" date="2006-10" db="EMBL/GenBank/DDBJ databases">
        <authorList>
            <person name="Amadeo P."/>
            <person name="Zhao Q."/>
            <person name="Wortman J."/>
            <person name="Fraser-Liggett C."/>
            <person name="Carlton J."/>
        </authorList>
    </citation>
    <scope>NUCLEOTIDE SEQUENCE</scope>
    <source>
        <strain evidence="3">G3</strain>
    </source>
</reference>
<feature type="compositionally biased region" description="Basic residues" evidence="2">
    <location>
        <begin position="266"/>
        <end position="275"/>
    </location>
</feature>
<keyword evidence="1" id="KW-0175">Coiled coil</keyword>
<gene>
    <name evidence="3" type="ORF">TVAG_216370</name>
</gene>
<protein>
    <submittedName>
        <fullName evidence="3">Uncharacterized protein</fullName>
    </submittedName>
</protein>
<sequence>MQSYEELKLLFDAEIEEGNYAEAKKIKEKMEQLKVSQPSDKIKQVIEKFQAAFDEELEKCRANVQKAAEYQYARELNYREQLSNQFTQLAKEHVIKLTKMETAMYEHYVSTSTPDKRVVKMLKDAQKLANKQQFDEAQEMKENAEELKNKIDEQALETMEKNYETYVCRVLDQFHTEIDTLINNNKITPEMNEDLINKQRDTNKVLLDIFVRKFLKDVRPTLSIADFQVVKERINQIYEEQTGRNISQNTAARSPRNSDSLETDKARKKSSQKHFISKKLDMKYESRASKRFEDRRSQAAFDD</sequence>
<dbReference type="RefSeq" id="XP_001317884.1">
    <property type="nucleotide sequence ID" value="XM_001317849.1"/>
</dbReference>
<dbReference type="KEGG" id="tva:4763530"/>
<reference evidence="3" key="2">
    <citation type="journal article" date="2007" name="Science">
        <title>Draft genome sequence of the sexually transmitted pathogen Trichomonas vaginalis.</title>
        <authorList>
            <person name="Carlton J.M."/>
            <person name="Hirt R.P."/>
            <person name="Silva J.C."/>
            <person name="Delcher A.L."/>
            <person name="Schatz M."/>
            <person name="Zhao Q."/>
            <person name="Wortman J.R."/>
            <person name="Bidwell S.L."/>
            <person name="Alsmark U.C.M."/>
            <person name="Besteiro S."/>
            <person name="Sicheritz-Ponten T."/>
            <person name="Noel C.J."/>
            <person name="Dacks J.B."/>
            <person name="Foster P.G."/>
            <person name="Simillion C."/>
            <person name="Van de Peer Y."/>
            <person name="Miranda-Saavedra D."/>
            <person name="Barton G.J."/>
            <person name="Westrop G.D."/>
            <person name="Mueller S."/>
            <person name="Dessi D."/>
            <person name="Fiori P.L."/>
            <person name="Ren Q."/>
            <person name="Paulsen I."/>
            <person name="Zhang H."/>
            <person name="Bastida-Corcuera F.D."/>
            <person name="Simoes-Barbosa A."/>
            <person name="Brown M.T."/>
            <person name="Hayes R.D."/>
            <person name="Mukherjee M."/>
            <person name="Okumura C.Y."/>
            <person name="Schneider R."/>
            <person name="Smith A.J."/>
            <person name="Vanacova S."/>
            <person name="Villalvazo M."/>
            <person name="Haas B.J."/>
            <person name="Pertea M."/>
            <person name="Feldblyum T.V."/>
            <person name="Utterback T.R."/>
            <person name="Shu C.L."/>
            <person name="Osoegawa K."/>
            <person name="de Jong P.J."/>
            <person name="Hrdy I."/>
            <person name="Horvathova L."/>
            <person name="Zubacova Z."/>
            <person name="Dolezal P."/>
            <person name="Malik S.B."/>
            <person name="Logsdon J.M. Jr."/>
            <person name="Henze K."/>
            <person name="Gupta A."/>
            <person name="Wang C.C."/>
            <person name="Dunne R.L."/>
            <person name="Upcroft J.A."/>
            <person name="Upcroft P."/>
            <person name="White O."/>
            <person name="Salzberg S.L."/>
            <person name="Tang P."/>
            <person name="Chiu C.-H."/>
            <person name="Lee Y.-S."/>
            <person name="Embley T.M."/>
            <person name="Coombs G.H."/>
            <person name="Mottram J.C."/>
            <person name="Tachezy J."/>
            <person name="Fraser-Liggett C.M."/>
            <person name="Johnson P.J."/>
        </authorList>
    </citation>
    <scope>NUCLEOTIDE SEQUENCE [LARGE SCALE GENOMIC DNA]</scope>
    <source>
        <strain evidence="3">G3</strain>
    </source>
</reference>
<evidence type="ECO:0000313" key="3">
    <source>
        <dbReference type="EMBL" id="EAY05661.1"/>
    </source>
</evidence>
<evidence type="ECO:0000256" key="2">
    <source>
        <dbReference type="SAM" id="MobiDB-lite"/>
    </source>
</evidence>
<feature type="region of interest" description="Disordered" evidence="2">
    <location>
        <begin position="245"/>
        <end position="275"/>
    </location>
</feature>
<dbReference type="EMBL" id="DS113443">
    <property type="protein sequence ID" value="EAY05661.1"/>
    <property type="molecule type" value="Genomic_DNA"/>
</dbReference>
<dbReference type="AlphaFoldDB" id="A2ENX1"/>
<dbReference type="VEuPathDB" id="TrichDB:TVAGG3_0249540"/>
<dbReference type="SMR" id="A2ENX1"/>
<feature type="coiled-coil region" evidence="1">
    <location>
        <begin position="127"/>
        <end position="161"/>
    </location>
</feature>
<accession>A2ENX1</accession>
<feature type="compositionally biased region" description="Polar residues" evidence="2">
    <location>
        <begin position="245"/>
        <end position="260"/>
    </location>
</feature>
<dbReference type="InParanoid" id="A2ENX1"/>
<proteinExistence type="predicted"/>
<dbReference type="Proteomes" id="UP000001542">
    <property type="component" value="Unassembled WGS sequence"/>
</dbReference>
<evidence type="ECO:0000313" key="4">
    <source>
        <dbReference type="Proteomes" id="UP000001542"/>
    </source>
</evidence>
<dbReference type="VEuPathDB" id="TrichDB:TVAG_216370"/>
<evidence type="ECO:0000256" key="1">
    <source>
        <dbReference type="SAM" id="Coils"/>
    </source>
</evidence>
<organism evidence="3 4">
    <name type="scientific">Trichomonas vaginalis (strain ATCC PRA-98 / G3)</name>
    <dbReference type="NCBI Taxonomy" id="412133"/>
    <lineage>
        <taxon>Eukaryota</taxon>
        <taxon>Metamonada</taxon>
        <taxon>Parabasalia</taxon>
        <taxon>Trichomonadida</taxon>
        <taxon>Trichomonadidae</taxon>
        <taxon>Trichomonas</taxon>
    </lineage>
</organism>
<keyword evidence="4" id="KW-1185">Reference proteome</keyword>